<evidence type="ECO:0000313" key="3">
    <source>
        <dbReference type="EnsemblPlants" id="Pp3c15_5360V3.1"/>
    </source>
</evidence>
<protein>
    <submittedName>
        <fullName evidence="2 3">Uncharacterized protein</fullName>
    </submittedName>
</protein>
<dbReference type="InParanoid" id="A0A2K1JC28"/>
<accession>A0A2K1JC28</accession>
<dbReference type="Gramene" id="Pp3c15_5360V3.1">
    <property type="protein sequence ID" value="Pp3c15_5360V3.1"/>
    <property type="gene ID" value="Pp3c15_5360"/>
</dbReference>
<reference evidence="2 4" key="1">
    <citation type="journal article" date="2008" name="Science">
        <title>The Physcomitrella genome reveals evolutionary insights into the conquest of land by plants.</title>
        <authorList>
            <person name="Rensing S."/>
            <person name="Lang D."/>
            <person name="Zimmer A."/>
            <person name="Terry A."/>
            <person name="Salamov A."/>
            <person name="Shapiro H."/>
            <person name="Nishiyama T."/>
            <person name="Perroud P.-F."/>
            <person name="Lindquist E."/>
            <person name="Kamisugi Y."/>
            <person name="Tanahashi T."/>
            <person name="Sakakibara K."/>
            <person name="Fujita T."/>
            <person name="Oishi K."/>
            <person name="Shin-I T."/>
            <person name="Kuroki Y."/>
            <person name="Toyoda A."/>
            <person name="Suzuki Y."/>
            <person name="Hashimoto A."/>
            <person name="Yamaguchi K."/>
            <person name="Sugano A."/>
            <person name="Kohara Y."/>
            <person name="Fujiyama A."/>
            <person name="Anterola A."/>
            <person name="Aoki S."/>
            <person name="Ashton N."/>
            <person name="Barbazuk W.B."/>
            <person name="Barker E."/>
            <person name="Bennetzen J."/>
            <person name="Bezanilla M."/>
            <person name="Blankenship R."/>
            <person name="Cho S.H."/>
            <person name="Dutcher S."/>
            <person name="Estelle M."/>
            <person name="Fawcett J.A."/>
            <person name="Gundlach H."/>
            <person name="Hanada K."/>
            <person name="Heyl A."/>
            <person name="Hicks K.A."/>
            <person name="Hugh J."/>
            <person name="Lohr M."/>
            <person name="Mayer K."/>
            <person name="Melkozernov A."/>
            <person name="Murata T."/>
            <person name="Nelson D."/>
            <person name="Pils B."/>
            <person name="Prigge M."/>
            <person name="Reiss B."/>
            <person name="Renner T."/>
            <person name="Rombauts S."/>
            <person name="Rushton P."/>
            <person name="Sanderfoot A."/>
            <person name="Schween G."/>
            <person name="Shiu S.-H."/>
            <person name="Stueber K."/>
            <person name="Theodoulou F.L."/>
            <person name="Tu H."/>
            <person name="Van de Peer Y."/>
            <person name="Verrier P.J."/>
            <person name="Waters E."/>
            <person name="Wood A."/>
            <person name="Yang L."/>
            <person name="Cove D."/>
            <person name="Cuming A."/>
            <person name="Hasebe M."/>
            <person name="Lucas S."/>
            <person name="Mishler D.B."/>
            <person name="Reski R."/>
            <person name="Grigoriev I."/>
            <person name="Quatrano R.S."/>
            <person name="Boore J.L."/>
        </authorList>
    </citation>
    <scope>NUCLEOTIDE SEQUENCE [LARGE SCALE GENOMIC DNA]</scope>
    <source>
        <strain evidence="3 4">cv. Gransden 2004</strain>
    </source>
</reference>
<gene>
    <name evidence="2" type="ORF">PHYPA_019357</name>
</gene>
<dbReference type="Proteomes" id="UP000006727">
    <property type="component" value="Chromosome 15"/>
</dbReference>
<reference evidence="2 4" key="2">
    <citation type="journal article" date="2018" name="Plant J.">
        <title>The Physcomitrella patens chromosome-scale assembly reveals moss genome structure and evolution.</title>
        <authorList>
            <person name="Lang D."/>
            <person name="Ullrich K.K."/>
            <person name="Murat F."/>
            <person name="Fuchs J."/>
            <person name="Jenkins J."/>
            <person name="Haas F.B."/>
            <person name="Piednoel M."/>
            <person name="Gundlach H."/>
            <person name="Van Bel M."/>
            <person name="Meyberg R."/>
            <person name="Vives C."/>
            <person name="Morata J."/>
            <person name="Symeonidi A."/>
            <person name="Hiss M."/>
            <person name="Muchero W."/>
            <person name="Kamisugi Y."/>
            <person name="Saleh O."/>
            <person name="Blanc G."/>
            <person name="Decker E.L."/>
            <person name="van Gessel N."/>
            <person name="Grimwood J."/>
            <person name="Hayes R.D."/>
            <person name="Graham S.W."/>
            <person name="Gunter L.E."/>
            <person name="McDaniel S.F."/>
            <person name="Hoernstein S.N.W."/>
            <person name="Larsson A."/>
            <person name="Li F.W."/>
            <person name="Perroud P.F."/>
            <person name="Phillips J."/>
            <person name="Ranjan P."/>
            <person name="Rokshar D.S."/>
            <person name="Rothfels C.J."/>
            <person name="Schneider L."/>
            <person name="Shu S."/>
            <person name="Stevenson D.W."/>
            <person name="Thummler F."/>
            <person name="Tillich M."/>
            <person name="Villarreal Aguilar J.C."/>
            <person name="Widiez T."/>
            <person name="Wong G.K."/>
            <person name="Wymore A."/>
            <person name="Zhang Y."/>
            <person name="Zimmer A.D."/>
            <person name="Quatrano R.S."/>
            <person name="Mayer K.F.X."/>
            <person name="Goodstein D."/>
            <person name="Casacuberta J.M."/>
            <person name="Vandepoele K."/>
            <person name="Reski R."/>
            <person name="Cuming A.C."/>
            <person name="Tuskan G.A."/>
            <person name="Maumus F."/>
            <person name="Salse J."/>
            <person name="Schmutz J."/>
            <person name="Rensing S.A."/>
        </authorList>
    </citation>
    <scope>NUCLEOTIDE SEQUENCE [LARGE SCALE GENOMIC DNA]</scope>
    <source>
        <strain evidence="3 4">cv. Gransden 2004</strain>
    </source>
</reference>
<dbReference type="EMBL" id="ABEU02000015">
    <property type="protein sequence ID" value="PNR39079.1"/>
    <property type="molecule type" value="Genomic_DNA"/>
</dbReference>
<reference evidence="3" key="3">
    <citation type="submission" date="2020-12" db="UniProtKB">
        <authorList>
            <consortium name="EnsemblPlants"/>
        </authorList>
    </citation>
    <scope>IDENTIFICATION</scope>
</reference>
<dbReference type="AlphaFoldDB" id="A0A2K1JC28"/>
<dbReference type="PaxDb" id="3218-PP1S83_199V6.1"/>
<proteinExistence type="predicted"/>
<evidence type="ECO:0000256" key="1">
    <source>
        <dbReference type="SAM" id="MobiDB-lite"/>
    </source>
</evidence>
<name>A0A2K1JC28_PHYPA</name>
<keyword evidence="4" id="KW-1185">Reference proteome</keyword>
<evidence type="ECO:0000313" key="2">
    <source>
        <dbReference type="EMBL" id="PNR39079.1"/>
    </source>
</evidence>
<dbReference type="EnsemblPlants" id="Pp3c15_5360V3.1">
    <property type="protein sequence ID" value="Pp3c15_5360V3.1"/>
    <property type="gene ID" value="Pp3c15_5360"/>
</dbReference>
<feature type="region of interest" description="Disordered" evidence="1">
    <location>
        <begin position="79"/>
        <end position="103"/>
    </location>
</feature>
<organism evidence="2">
    <name type="scientific">Physcomitrium patens</name>
    <name type="common">Spreading-leaved earth moss</name>
    <name type="synonym">Physcomitrella patens</name>
    <dbReference type="NCBI Taxonomy" id="3218"/>
    <lineage>
        <taxon>Eukaryota</taxon>
        <taxon>Viridiplantae</taxon>
        <taxon>Streptophyta</taxon>
        <taxon>Embryophyta</taxon>
        <taxon>Bryophyta</taxon>
        <taxon>Bryophytina</taxon>
        <taxon>Bryopsida</taxon>
        <taxon>Funariidae</taxon>
        <taxon>Funariales</taxon>
        <taxon>Funariaceae</taxon>
        <taxon>Physcomitrium</taxon>
    </lineage>
</organism>
<sequence>MKRVLENDTTSCKNPLSSSYFECQTCSFTSSVTMWTIGSIHEINTNLQFHGSITLHKTVIRMTASQFLRSSAQFSLGDSSGMTTCSEGYGKNGSQIPKPRTRG</sequence>
<evidence type="ECO:0000313" key="4">
    <source>
        <dbReference type="Proteomes" id="UP000006727"/>
    </source>
</evidence>